<evidence type="ECO:0000256" key="2">
    <source>
        <dbReference type="SAM" id="Phobius"/>
    </source>
</evidence>
<protein>
    <submittedName>
        <fullName evidence="5">Uncharacterized protein LOC106155983</fullName>
    </submittedName>
</protein>
<dbReference type="GeneID" id="106155983"/>
<keyword evidence="4" id="KW-1185">Reference proteome</keyword>
<feature type="region of interest" description="Disordered" evidence="1">
    <location>
        <begin position="257"/>
        <end position="279"/>
    </location>
</feature>
<dbReference type="KEGG" id="lak:106155983"/>
<proteinExistence type="predicted"/>
<feature type="compositionally biased region" description="Basic and acidic residues" evidence="1">
    <location>
        <begin position="599"/>
        <end position="618"/>
    </location>
</feature>
<reference evidence="5" key="1">
    <citation type="submission" date="2025-08" db="UniProtKB">
        <authorList>
            <consortium name="RefSeq"/>
        </authorList>
    </citation>
    <scope>IDENTIFICATION</scope>
    <source>
        <tissue evidence="5">Gonads</tissue>
    </source>
</reference>
<feature type="region of interest" description="Disordered" evidence="1">
    <location>
        <begin position="298"/>
        <end position="322"/>
    </location>
</feature>
<sequence>MPQEERLIQCWYGEAWCETDARYANHHDCHTYYLCTDGETGTVELLNCKNFGLFDFDEGKCKKPNEGDAVNCASFFSCLRRRLTATTAITTETTTPTTESPVSASAKTLSTATLEPIATAKTETYGNASRHDTKLSNPPPDVAVTAGIVAVSGILVLAAVGVLICFLYKKKQKWRMKSEKSAHNHDRRNDMDFPIYLDPETTDGPSPTCHPSAYENLAFSADKDRRPKNPDARDFYTSLDDHSSEKLQIHDTDVGFCKSAQHGPANKPDENMSESNRSGVPKIPKVAELLLAKQALRNVQGPSDSATDDKDSSLKSPTLTNPTKTKVNELTIRTTVSPNALAPPFKPPRAIQEEDDINDSRSVASYLVPRQCLSGLPTSDDDGCYRSSSYIYATVTKTYQKDSISHNHCANSAETHEQTPTVPDKRTDGYPRDLQNEQPVDDNISKIENYVNFDRVLLMRTKNNENTDNIKFHNPDFQHAVTSDNHDVAIHRERRFSNDSENISESSIYYYPEKQLSRSPSLLTDNEIYYSSVCQDYNTADEITSRRNYVPPYLVTKLNCEDNDNVKIPPTVFAIKTPTDFVDSETVYYSPVCEDGNYEEQRESVQNDTGEQNKEPFYYDHEPEENHYAELDDVHGANEPDGYSSVSDVTGKV</sequence>
<feature type="compositionally biased region" description="Polar residues" evidence="1">
    <location>
        <begin position="410"/>
        <end position="421"/>
    </location>
</feature>
<feature type="compositionally biased region" description="Polar residues" evidence="1">
    <location>
        <begin position="644"/>
        <end position="653"/>
    </location>
</feature>
<dbReference type="InterPro" id="IPR036508">
    <property type="entry name" value="Chitin-bd_dom_sf"/>
</dbReference>
<dbReference type="GO" id="GO:0005576">
    <property type="term" value="C:extracellular region"/>
    <property type="evidence" value="ECO:0007669"/>
    <property type="project" value="InterPro"/>
</dbReference>
<feature type="transmembrane region" description="Helical" evidence="2">
    <location>
        <begin position="142"/>
        <end position="168"/>
    </location>
</feature>
<dbReference type="Proteomes" id="UP000085678">
    <property type="component" value="Unplaced"/>
</dbReference>
<evidence type="ECO:0000259" key="3">
    <source>
        <dbReference type="PROSITE" id="PS50940"/>
    </source>
</evidence>
<evidence type="ECO:0000313" key="4">
    <source>
        <dbReference type="Proteomes" id="UP000085678"/>
    </source>
</evidence>
<feature type="region of interest" description="Disordered" evidence="1">
    <location>
        <begin position="634"/>
        <end position="653"/>
    </location>
</feature>
<feature type="compositionally biased region" description="Basic and acidic residues" evidence="1">
    <location>
        <begin position="423"/>
        <end position="435"/>
    </location>
</feature>
<dbReference type="PROSITE" id="PS50940">
    <property type="entry name" value="CHIT_BIND_II"/>
    <property type="match status" value="1"/>
</dbReference>
<feature type="region of interest" description="Disordered" evidence="1">
    <location>
        <begin position="597"/>
        <end position="618"/>
    </location>
</feature>
<dbReference type="SUPFAM" id="SSF57625">
    <property type="entry name" value="Invertebrate chitin-binding proteins"/>
    <property type="match status" value="1"/>
</dbReference>
<dbReference type="AlphaFoldDB" id="A0A1S3HLY0"/>
<evidence type="ECO:0000313" key="5">
    <source>
        <dbReference type="RefSeq" id="XP_013386491.1"/>
    </source>
</evidence>
<keyword evidence="2" id="KW-0812">Transmembrane</keyword>
<dbReference type="Gene3D" id="2.170.140.10">
    <property type="entry name" value="Chitin binding domain"/>
    <property type="match status" value="1"/>
</dbReference>
<feature type="region of interest" description="Disordered" evidence="1">
    <location>
        <begin position="410"/>
        <end position="438"/>
    </location>
</feature>
<gene>
    <name evidence="5" type="primary">LOC106155983</name>
</gene>
<name>A0A1S3HLY0_LINAN</name>
<evidence type="ECO:0000256" key="1">
    <source>
        <dbReference type="SAM" id="MobiDB-lite"/>
    </source>
</evidence>
<dbReference type="InterPro" id="IPR002557">
    <property type="entry name" value="Chitin-bd_dom"/>
</dbReference>
<dbReference type="InParanoid" id="A0A1S3HLY0"/>
<keyword evidence="2" id="KW-0472">Membrane</keyword>
<accession>A0A1S3HLY0</accession>
<feature type="domain" description="Chitin-binding type-2" evidence="3">
    <location>
        <begin position="14"/>
        <end position="74"/>
    </location>
</feature>
<dbReference type="RefSeq" id="XP_013386491.1">
    <property type="nucleotide sequence ID" value="XM_013531037.1"/>
</dbReference>
<keyword evidence="2" id="KW-1133">Transmembrane helix</keyword>
<dbReference type="GO" id="GO:0008061">
    <property type="term" value="F:chitin binding"/>
    <property type="evidence" value="ECO:0007669"/>
    <property type="project" value="InterPro"/>
</dbReference>
<organism evidence="4 5">
    <name type="scientific">Lingula anatina</name>
    <name type="common">Brachiopod</name>
    <name type="synonym">Lingula unguis</name>
    <dbReference type="NCBI Taxonomy" id="7574"/>
    <lineage>
        <taxon>Eukaryota</taxon>
        <taxon>Metazoa</taxon>
        <taxon>Spiralia</taxon>
        <taxon>Lophotrochozoa</taxon>
        <taxon>Brachiopoda</taxon>
        <taxon>Linguliformea</taxon>
        <taxon>Lingulata</taxon>
        <taxon>Lingulida</taxon>
        <taxon>Linguloidea</taxon>
        <taxon>Lingulidae</taxon>
        <taxon>Lingula</taxon>
    </lineage>
</organism>